<feature type="domain" description="Insertion element IS402-like" evidence="1">
    <location>
        <begin position="1"/>
        <end position="69"/>
    </location>
</feature>
<dbReference type="InterPro" id="IPR025161">
    <property type="entry name" value="IS402-like_dom"/>
</dbReference>
<dbReference type="PANTHER" id="PTHR46637:SF1">
    <property type="entry name" value="BLL5188 PROTEIN"/>
    <property type="match status" value="1"/>
</dbReference>
<dbReference type="Pfam" id="PF13340">
    <property type="entry name" value="DUF4096"/>
    <property type="match status" value="1"/>
</dbReference>
<accession>A0ABV6B2R5</accession>
<name>A0ABV6B2R5_9DEIO</name>
<evidence type="ECO:0000313" key="3">
    <source>
        <dbReference type="Proteomes" id="UP001589733"/>
    </source>
</evidence>
<evidence type="ECO:0000259" key="1">
    <source>
        <dbReference type="Pfam" id="PF13340"/>
    </source>
</evidence>
<dbReference type="InterPro" id="IPR052909">
    <property type="entry name" value="Transposase_6_like"/>
</dbReference>
<protein>
    <submittedName>
        <fullName evidence="2">Transposase</fullName>
    </submittedName>
</protein>
<dbReference type="EMBL" id="JBHLYR010000037">
    <property type="protein sequence ID" value="MFB9992693.1"/>
    <property type="molecule type" value="Genomic_DNA"/>
</dbReference>
<keyword evidence="3" id="KW-1185">Reference proteome</keyword>
<reference evidence="2 3" key="1">
    <citation type="submission" date="2024-09" db="EMBL/GenBank/DDBJ databases">
        <authorList>
            <person name="Sun Q."/>
            <person name="Mori K."/>
        </authorList>
    </citation>
    <scope>NUCLEOTIDE SEQUENCE [LARGE SCALE GENOMIC DNA]</scope>
    <source>
        <strain evidence="2 3">JCM 13503</strain>
    </source>
</reference>
<dbReference type="Proteomes" id="UP001589733">
    <property type="component" value="Unassembled WGS sequence"/>
</dbReference>
<evidence type="ECO:0000313" key="2">
    <source>
        <dbReference type="EMBL" id="MFB9992693.1"/>
    </source>
</evidence>
<proteinExistence type="predicted"/>
<dbReference type="PANTHER" id="PTHR46637">
    <property type="entry name" value="TIS1421-TRANSPOSASE PROTEIN A"/>
    <property type="match status" value="1"/>
</dbReference>
<gene>
    <name evidence="2" type="ORF">ACFFLM_12010</name>
</gene>
<dbReference type="RefSeq" id="WP_380010153.1">
    <property type="nucleotide sequence ID" value="NZ_JBHLYR010000037.1"/>
</dbReference>
<comment type="caution">
    <text evidence="2">The sequence shown here is derived from an EMBL/GenBank/DDBJ whole genome shotgun (WGS) entry which is preliminary data.</text>
</comment>
<sequence length="69" mass="7957">MSDAPWERLEPLLPPLAGGGRPYLKHQRMVSGVLRTGAPWRNVLESFGKWTTMASRFHRWLPKGSWQQV</sequence>
<organism evidence="2 3">
    <name type="scientific">Deinococcus oregonensis</name>
    <dbReference type="NCBI Taxonomy" id="1805970"/>
    <lineage>
        <taxon>Bacteria</taxon>
        <taxon>Thermotogati</taxon>
        <taxon>Deinococcota</taxon>
        <taxon>Deinococci</taxon>
        <taxon>Deinococcales</taxon>
        <taxon>Deinococcaceae</taxon>
        <taxon>Deinococcus</taxon>
    </lineage>
</organism>